<evidence type="ECO:0000313" key="6">
    <source>
        <dbReference type="Proteomes" id="UP000005396"/>
    </source>
</evidence>
<evidence type="ECO:0000256" key="3">
    <source>
        <dbReference type="SAM" id="MobiDB-lite"/>
    </source>
</evidence>
<evidence type="ECO:0000256" key="2">
    <source>
        <dbReference type="PROSITE-ProRule" id="PRU00591"/>
    </source>
</evidence>
<name>A8S1G8_ENTBW</name>
<proteinExistence type="predicted"/>
<dbReference type="Gene3D" id="2.10.270.10">
    <property type="entry name" value="Cholin Binding"/>
    <property type="match status" value="3"/>
</dbReference>
<dbReference type="EMBL" id="ABCC02000046">
    <property type="protein sequence ID" value="EDP13789.1"/>
    <property type="molecule type" value="Genomic_DNA"/>
</dbReference>
<keyword evidence="1" id="KW-0677">Repeat</keyword>
<dbReference type="Pfam" id="PF01473">
    <property type="entry name" value="Choline_bind_1"/>
    <property type="match status" value="1"/>
</dbReference>
<dbReference type="HOGENOM" id="CLU_030404_1_0_9"/>
<dbReference type="PaxDb" id="411902-CLOBOL_05966"/>
<keyword evidence="4" id="KW-0732">Signal</keyword>
<evidence type="ECO:0000313" key="5">
    <source>
        <dbReference type="EMBL" id="EDP13789.1"/>
    </source>
</evidence>
<dbReference type="PROSITE" id="PS51170">
    <property type="entry name" value="CW"/>
    <property type="match status" value="1"/>
</dbReference>
<dbReference type="eggNOG" id="COG5263">
    <property type="taxonomic scope" value="Bacteria"/>
</dbReference>
<dbReference type="Proteomes" id="UP000005396">
    <property type="component" value="Unassembled WGS sequence"/>
</dbReference>
<accession>A8S1G8</accession>
<reference evidence="5 6" key="2">
    <citation type="submission" date="2007-09" db="EMBL/GenBank/DDBJ databases">
        <title>Draft genome sequence of Clostridium bolteae (ATCC BAA-613).</title>
        <authorList>
            <person name="Sudarsanam P."/>
            <person name="Ley R."/>
            <person name="Guruge J."/>
            <person name="Turnbaugh P.J."/>
            <person name="Mahowald M."/>
            <person name="Liep D."/>
            <person name="Gordon J."/>
        </authorList>
    </citation>
    <scope>NUCLEOTIDE SEQUENCE [LARGE SCALE GENOMIC DNA]</scope>
    <source>
        <strain evidence="6">ATCC BAA-613 / DSM 15670 / CCUG 46953 / JCM 12243 / WAL 16351</strain>
    </source>
</reference>
<feature type="repeat" description="Cell wall-binding" evidence="2">
    <location>
        <begin position="123"/>
        <end position="142"/>
    </location>
</feature>
<evidence type="ECO:0008006" key="7">
    <source>
        <dbReference type="Google" id="ProtNLM"/>
    </source>
</evidence>
<feature type="signal peptide" evidence="4">
    <location>
        <begin position="1"/>
        <end position="35"/>
    </location>
</feature>
<feature type="chain" id="PRO_5002729021" description="Cell wall-binding protein" evidence="4">
    <location>
        <begin position="36"/>
        <end position="460"/>
    </location>
</feature>
<organism evidence="5 6">
    <name type="scientific">Enterocloster bolteae (strain ATCC BAA-613 / DSM 15670 / CCUG 46953 / JCM 12243 / WAL 16351)</name>
    <name type="common">Clostridium bolteae</name>
    <dbReference type="NCBI Taxonomy" id="411902"/>
    <lineage>
        <taxon>Bacteria</taxon>
        <taxon>Bacillati</taxon>
        <taxon>Bacillota</taxon>
        <taxon>Clostridia</taxon>
        <taxon>Lachnospirales</taxon>
        <taxon>Lachnospiraceae</taxon>
        <taxon>Enterocloster</taxon>
    </lineage>
</organism>
<reference evidence="5 6" key="1">
    <citation type="submission" date="2007-08" db="EMBL/GenBank/DDBJ databases">
        <authorList>
            <person name="Fulton L."/>
            <person name="Clifton S."/>
            <person name="Fulton B."/>
            <person name="Xu J."/>
            <person name="Minx P."/>
            <person name="Pepin K.H."/>
            <person name="Johnson M."/>
            <person name="Thiruvilangam P."/>
            <person name="Bhonagiri V."/>
            <person name="Nash W.E."/>
            <person name="Mardis E.R."/>
            <person name="Wilson R.K."/>
        </authorList>
    </citation>
    <scope>NUCLEOTIDE SEQUENCE [LARGE SCALE GENOMIC DNA]</scope>
    <source>
        <strain evidence="6">ATCC BAA-613 / DSM 15670 / CCUG 46953 / JCM 12243 / WAL 16351</strain>
    </source>
</reference>
<dbReference type="InterPro" id="IPR018337">
    <property type="entry name" value="Cell_wall/Cho-bd_repeat"/>
</dbReference>
<sequence length="460" mass="52094">MQMGRGVEHMKKKMVAVWALAAVLCFGTATISALAAEGWAQSGSTWVYYDSNGNKIYNTWKKGADNQWRYLNGEGVMATNAWVESDYYMDSNGIMLTDKWLKLTGDQGEYEWYYFSSSGKVITDAWKKIDNKWYHFNGDGRMEIGWILDDMYYTGSDGVMRTGWQKLYPPDDDDDNADKVTPGIDSVTDDDGRYWYYFSSNGKKYAPDSSDGDYTARKIDGTYYCFDENGAMQTGWKNVKSTTNDSIQDYMYFGSDGKAKIGWYSIEPPEDLNGYEEAVEWFYFNNSGKPRAADSERLTTSDIVKLNGKSYLFNHLGNPVYGLKKVYTGSGEDDWTAFYFGDKNKSCVQKGKMKVTEDDGNKSDFYFLDNGRGVNGVKDNYLYYKGKLQKATDGQKYVCYRVEGRNYVVNASGKVMKGSNVKNSDGVKFTTNSSGELTKADDDSDVDSYAQEPTEPYCTE</sequence>
<feature type="region of interest" description="Disordered" evidence="3">
    <location>
        <begin position="427"/>
        <end position="460"/>
    </location>
</feature>
<evidence type="ECO:0000256" key="1">
    <source>
        <dbReference type="ARBA" id="ARBA00022737"/>
    </source>
</evidence>
<evidence type="ECO:0000256" key="4">
    <source>
        <dbReference type="SAM" id="SignalP"/>
    </source>
</evidence>
<dbReference type="Pfam" id="PF19127">
    <property type="entry name" value="Choline_bind_3"/>
    <property type="match status" value="1"/>
</dbReference>
<protein>
    <recommendedName>
        <fullName evidence="7">Cell wall-binding protein</fullName>
    </recommendedName>
</protein>
<gene>
    <name evidence="5" type="ORF">CLOBOL_05966</name>
</gene>
<dbReference type="AlphaFoldDB" id="A8S1G8"/>
<comment type="caution">
    <text evidence="5">The sequence shown here is derived from an EMBL/GenBank/DDBJ whole genome shotgun (WGS) entry which is preliminary data.</text>
</comment>
<dbReference type="SUPFAM" id="SSF69360">
    <property type="entry name" value="Cell wall binding repeat"/>
    <property type="match status" value="1"/>
</dbReference>